<evidence type="ECO:0000256" key="2">
    <source>
        <dbReference type="ARBA" id="ARBA00022723"/>
    </source>
</evidence>
<dbReference type="OrthoDB" id="10248838at2759"/>
<dbReference type="GO" id="GO:0008270">
    <property type="term" value="F:zinc ion binding"/>
    <property type="evidence" value="ECO:0007669"/>
    <property type="project" value="TreeGrafter"/>
</dbReference>
<dbReference type="PANTHER" id="PTHR12857:SF0">
    <property type="entry name" value="CXXC MOTIF CONTAINING ZINC BINDING PROTEIN"/>
    <property type="match status" value="1"/>
</dbReference>
<comment type="similarity">
    <text evidence="1">Belongs to the UPF0587 family.</text>
</comment>
<dbReference type="Pfam" id="PF05907">
    <property type="entry name" value="CXXC_Zn-b_euk"/>
    <property type="match status" value="1"/>
</dbReference>
<keyword evidence="5" id="KW-1185">Reference proteome</keyword>
<evidence type="ECO:0000313" key="5">
    <source>
        <dbReference type="Proteomes" id="UP000053758"/>
    </source>
</evidence>
<dbReference type="EMBL" id="DF830083">
    <property type="protein sequence ID" value="GAK67114.1"/>
    <property type="molecule type" value="Genomic_DNA"/>
</dbReference>
<evidence type="ECO:0000313" key="4">
    <source>
        <dbReference type="EMBL" id="GAK67114.1"/>
    </source>
</evidence>
<organism evidence="4 5">
    <name type="scientific">Pseudozyma antarctica</name>
    <name type="common">Yeast</name>
    <name type="synonym">Candida antarctica</name>
    <dbReference type="NCBI Taxonomy" id="84753"/>
    <lineage>
        <taxon>Eukaryota</taxon>
        <taxon>Fungi</taxon>
        <taxon>Dikarya</taxon>
        <taxon>Basidiomycota</taxon>
        <taxon>Ustilaginomycotina</taxon>
        <taxon>Ustilaginomycetes</taxon>
        <taxon>Ustilaginales</taxon>
        <taxon>Ustilaginaceae</taxon>
        <taxon>Moesziomyces</taxon>
    </lineage>
</organism>
<name>A0A081CKB8_PSEA2</name>
<evidence type="ECO:0000256" key="1">
    <source>
        <dbReference type="ARBA" id="ARBA00007818"/>
    </source>
</evidence>
<sequence length="168" mass="18827">MPRLALQLKAQFTNVTGLVPADEDHTLMLKLKCTSCHEEHSKLVGITPSDEHEMTKGARGSANLVMSCNFCKKESSAKFDEPTAKNPLWQPVEADAESGANFHTLCTLDFRGLEPVGFEPTGTWKCKGSESNTVFDSVEFEDGEWMDYDEKAGQEVSIMELEHRWQRV</sequence>
<dbReference type="RefSeq" id="XP_014654767.1">
    <property type="nucleotide sequence ID" value="XM_014799281.1"/>
</dbReference>
<protein>
    <submittedName>
        <fullName evidence="4">DUF866-domain-containing protein</fullName>
    </submittedName>
</protein>
<proteinExistence type="inferred from homology"/>
<dbReference type="PANTHER" id="PTHR12857">
    <property type="entry name" value="CXXC MOTIF CONTAINING ZINC BINDING PROTEIN"/>
    <property type="match status" value="1"/>
</dbReference>
<keyword evidence="2" id="KW-0479">Metal-binding</keyword>
<dbReference type="SUPFAM" id="SSF141678">
    <property type="entry name" value="MAL13P1.257-like"/>
    <property type="match status" value="1"/>
</dbReference>
<dbReference type="AlphaFoldDB" id="A0A081CKB8"/>
<keyword evidence="3" id="KW-0862">Zinc</keyword>
<dbReference type="HOGENOM" id="CLU_114688_0_0_1"/>
<accession>A0A081CKB8</accession>
<dbReference type="GeneID" id="26306099"/>
<reference evidence="5" key="1">
    <citation type="journal article" date="2014" name="Genome Announc.">
        <title>Draft Genome Sequence of the Yeast Pseudozyma antarctica Type Strain JCM10317, a Producer of the Glycolipid Biosurfactants, Mannosylerythritol Lipids.</title>
        <authorList>
            <person name="Saika A."/>
            <person name="Koike H."/>
            <person name="Hori T."/>
            <person name="Fukuoka T."/>
            <person name="Sato S."/>
            <person name="Habe H."/>
            <person name="Kitamoto D."/>
            <person name="Morita T."/>
        </authorList>
    </citation>
    <scope>NUCLEOTIDE SEQUENCE [LARGE SCALE GENOMIC DNA]</scope>
    <source>
        <strain evidence="5">JCM 10317</strain>
    </source>
</reference>
<dbReference type="Proteomes" id="UP000053758">
    <property type="component" value="Unassembled WGS sequence"/>
</dbReference>
<dbReference type="InterPro" id="IPR008584">
    <property type="entry name" value="CXXC_Zn-binding_euk"/>
</dbReference>
<gene>
    <name evidence="4" type="ORF">PAN0_016c5340</name>
</gene>
<evidence type="ECO:0000256" key="3">
    <source>
        <dbReference type="ARBA" id="ARBA00022833"/>
    </source>
</evidence>